<dbReference type="InterPro" id="IPR045338">
    <property type="entry name" value="DUF6535"/>
</dbReference>
<feature type="transmembrane region" description="Helical" evidence="1">
    <location>
        <begin position="53"/>
        <end position="70"/>
    </location>
</feature>
<dbReference type="EMBL" id="JACAZI010000005">
    <property type="protein sequence ID" value="KAF7359733.1"/>
    <property type="molecule type" value="Genomic_DNA"/>
</dbReference>
<name>A0A8H6YEL8_9AGAR</name>
<keyword evidence="1" id="KW-0472">Membrane</keyword>
<evidence type="ECO:0000313" key="3">
    <source>
        <dbReference type="EMBL" id="KAF7359733.1"/>
    </source>
</evidence>
<gene>
    <name evidence="3" type="ORF">MVEN_00697900</name>
</gene>
<protein>
    <recommendedName>
        <fullName evidence="2">DUF6535 domain-containing protein</fullName>
    </recommendedName>
</protein>
<feature type="transmembrane region" description="Helical" evidence="1">
    <location>
        <begin position="183"/>
        <end position="204"/>
    </location>
</feature>
<reference evidence="3" key="1">
    <citation type="submission" date="2020-05" db="EMBL/GenBank/DDBJ databases">
        <title>Mycena genomes resolve the evolution of fungal bioluminescence.</title>
        <authorList>
            <person name="Tsai I.J."/>
        </authorList>
    </citation>
    <scope>NUCLEOTIDE SEQUENCE</scope>
    <source>
        <strain evidence="3">CCC161011</strain>
    </source>
</reference>
<dbReference type="OrthoDB" id="3221808at2759"/>
<evidence type="ECO:0000259" key="2">
    <source>
        <dbReference type="Pfam" id="PF20153"/>
    </source>
</evidence>
<evidence type="ECO:0000313" key="4">
    <source>
        <dbReference type="Proteomes" id="UP000620124"/>
    </source>
</evidence>
<feature type="transmembrane region" description="Helical" evidence="1">
    <location>
        <begin position="123"/>
        <end position="145"/>
    </location>
</feature>
<dbReference type="Pfam" id="PF20153">
    <property type="entry name" value="DUF6535"/>
    <property type="match status" value="1"/>
</dbReference>
<dbReference type="AlphaFoldDB" id="A0A8H6YEL8"/>
<sequence>MTTTDTSSRKETTLPPHADREELASAKLWAVYISEAEKYDKALVESWKADMEGLLIFAGLFSASLTAFLLESYRSLIPDQGAITIAILAQISRQLDPDSDTKSGAIIGSSFTPSTASLTCNTLWFLSLGLSLSCALIATLVEQWARNFIQRTEMRPSPVIRARIFSYLYFGIQRFEMHTVVEFIPFLLHLSLLFFFGGLVAFLLPP</sequence>
<keyword evidence="4" id="KW-1185">Reference proteome</keyword>
<feature type="domain" description="DUF6535" evidence="2">
    <location>
        <begin position="29"/>
        <end position="204"/>
    </location>
</feature>
<comment type="caution">
    <text evidence="3">The sequence shown here is derived from an EMBL/GenBank/DDBJ whole genome shotgun (WGS) entry which is preliminary data.</text>
</comment>
<keyword evidence="1" id="KW-1133">Transmembrane helix</keyword>
<dbReference type="Proteomes" id="UP000620124">
    <property type="component" value="Unassembled WGS sequence"/>
</dbReference>
<organism evidence="3 4">
    <name type="scientific">Mycena venus</name>
    <dbReference type="NCBI Taxonomy" id="2733690"/>
    <lineage>
        <taxon>Eukaryota</taxon>
        <taxon>Fungi</taxon>
        <taxon>Dikarya</taxon>
        <taxon>Basidiomycota</taxon>
        <taxon>Agaricomycotina</taxon>
        <taxon>Agaricomycetes</taxon>
        <taxon>Agaricomycetidae</taxon>
        <taxon>Agaricales</taxon>
        <taxon>Marasmiineae</taxon>
        <taxon>Mycenaceae</taxon>
        <taxon>Mycena</taxon>
    </lineage>
</organism>
<evidence type="ECO:0000256" key="1">
    <source>
        <dbReference type="SAM" id="Phobius"/>
    </source>
</evidence>
<accession>A0A8H6YEL8</accession>
<keyword evidence="1" id="KW-0812">Transmembrane</keyword>
<proteinExistence type="predicted"/>